<dbReference type="Proteomes" id="UP000663792">
    <property type="component" value="Unassembled WGS sequence"/>
</dbReference>
<comment type="caution">
    <text evidence="1">The sequence shown here is derived from an EMBL/GenBank/DDBJ whole genome shotgun (WGS) entry which is preliminary data.</text>
</comment>
<evidence type="ECO:0000313" key="1">
    <source>
        <dbReference type="EMBL" id="MBM9467282.1"/>
    </source>
</evidence>
<dbReference type="RefSeq" id="WP_205260238.1">
    <property type="nucleotide sequence ID" value="NZ_JAERWK010000010.1"/>
</dbReference>
<name>A0A938YAZ1_9ACTN</name>
<evidence type="ECO:0000313" key="2">
    <source>
        <dbReference type="Proteomes" id="UP000663792"/>
    </source>
</evidence>
<reference evidence="1" key="1">
    <citation type="submission" date="2021-01" db="EMBL/GenBank/DDBJ databases">
        <title>YIM 132084 draft genome.</title>
        <authorList>
            <person name="An D."/>
        </authorList>
    </citation>
    <scope>NUCLEOTIDE SEQUENCE</scope>
    <source>
        <strain evidence="1">YIM 132084</strain>
    </source>
</reference>
<sequence>MTETEKQQPEPDPMPVTTQWDSAVLYVLPFFIDGKGPQRWLGLIEHGSWPTARIVDSWEVDRQEEIWERASKLWPRSYPDGDELSAAVITHCAGLSAAHGHEFTGPDQRWKLDRRTP</sequence>
<protein>
    <submittedName>
        <fullName evidence="1">Uncharacterized protein</fullName>
    </submittedName>
</protein>
<organism evidence="1 2">
    <name type="scientific">Nakamurella leprariae</name>
    <dbReference type="NCBI Taxonomy" id="2803911"/>
    <lineage>
        <taxon>Bacteria</taxon>
        <taxon>Bacillati</taxon>
        <taxon>Actinomycetota</taxon>
        <taxon>Actinomycetes</taxon>
        <taxon>Nakamurellales</taxon>
        <taxon>Nakamurellaceae</taxon>
        <taxon>Nakamurella</taxon>
    </lineage>
</organism>
<keyword evidence="2" id="KW-1185">Reference proteome</keyword>
<gene>
    <name evidence="1" type="ORF">JL106_08320</name>
</gene>
<dbReference type="AlphaFoldDB" id="A0A938YAZ1"/>
<proteinExistence type="predicted"/>
<accession>A0A938YAZ1</accession>
<dbReference type="EMBL" id="JAERWK010000010">
    <property type="protein sequence ID" value="MBM9467282.1"/>
    <property type="molecule type" value="Genomic_DNA"/>
</dbReference>